<dbReference type="AlphaFoldDB" id="A0A5J6MKY4"/>
<evidence type="ECO:0008006" key="3">
    <source>
        <dbReference type="Google" id="ProtNLM"/>
    </source>
</evidence>
<evidence type="ECO:0000313" key="2">
    <source>
        <dbReference type="Proteomes" id="UP000326202"/>
    </source>
</evidence>
<dbReference type="RefSeq" id="WP_191908136.1">
    <property type="nucleotide sequence ID" value="NZ_CP042906.1"/>
</dbReference>
<evidence type="ECO:0000313" key="1">
    <source>
        <dbReference type="EMBL" id="QEX18034.1"/>
    </source>
</evidence>
<dbReference type="EMBL" id="CP042906">
    <property type="protein sequence ID" value="QEX18034.1"/>
    <property type="molecule type" value="Genomic_DNA"/>
</dbReference>
<accession>A0A5J6MKY4</accession>
<protein>
    <recommendedName>
        <fullName evidence="3">Host attachment protein</fullName>
    </recommendedName>
</protein>
<dbReference type="KEGG" id="htq:FRZ44_33380"/>
<sequence>MKPIVTWVLVADGKSATILSYNGPGHRLTLVPGMTFKTELHASRDLGTDKPGRVHESGYSAHHSVETPDYHRIEKVVFAQHLAHRLDAAIESGECKRLVLVAPPQTLGELRMALTPKAREHVIGEVHKDLTHLNPQDVATHLEKVLAI</sequence>
<reference evidence="1 2" key="1">
    <citation type="submission" date="2019-08" db="EMBL/GenBank/DDBJ databases">
        <title>Hyperibacter terrae gen. nov., sp. nov. and Hyperibacter viscosus sp. nov., two new members in the family Rhodospirillaceae isolated from the rhizosphere of Hypericum perforatum.</title>
        <authorList>
            <person name="Noviana Z."/>
        </authorList>
    </citation>
    <scope>NUCLEOTIDE SEQUENCE [LARGE SCALE GENOMIC DNA]</scope>
    <source>
        <strain evidence="1 2">R5913</strain>
    </source>
</reference>
<dbReference type="Proteomes" id="UP000326202">
    <property type="component" value="Chromosome"/>
</dbReference>
<keyword evidence="2" id="KW-1185">Reference proteome</keyword>
<dbReference type="Pfam" id="PF10116">
    <property type="entry name" value="Host_attach"/>
    <property type="match status" value="1"/>
</dbReference>
<organism evidence="1 2">
    <name type="scientific">Hypericibacter terrae</name>
    <dbReference type="NCBI Taxonomy" id="2602015"/>
    <lineage>
        <taxon>Bacteria</taxon>
        <taxon>Pseudomonadati</taxon>
        <taxon>Pseudomonadota</taxon>
        <taxon>Alphaproteobacteria</taxon>
        <taxon>Rhodospirillales</taxon>
        <taxon>Dongiaceae</taxon>
        <taxon>Hypericibacter</taxon>
    </lineage>
</organism>
<gene>
    <name evidence="1" type="ORF">FRZ44_33380</name>
</gene>
<name>A0A5J6MKY4_9PROT</name>
<proteinExistence type="predicted"/>
<dbReference type="InterPro" id="IPR019291">
    <property type="entry name" value="Host_attachment_protein"/>
</dbReference>